<dbReference type="InterPro" id="IPR001353">
    <property type="entry name" value="Proteasome_sua/b"/>
</dbReference>
<dbReference type="AlphaFoldDB" id="A0A5N5SWN7"/>
<dbReference type="InterPro" id="IPR035206">
    <property type="entry name" value="Proteasome_beta2"/>
</dbReference>
<gene>
    <name evidence="6" type="primary">PSMB2</name>
    <name evidence="6" type="ORF">Anas_13365</name>
</gene>
<comment type="subunit">
    <text evidence="5">Component of the proteasome complex.</text>
</comment>
<dbReference type="Pfam" id="PF00227">
    <property type="entry name" value="Proteasome"/>
    <property type="match status" value="1"/>
</dbReference>
<dbReference type="GO" id="GO:0010498">
    <property type="term" value="P:proteasomal protein catabolic process"/>
    <property type="evidence" value="ECO:0007669"/>
    <property type="project" value="InterPro"/>
</dbReference>
<keyword evidence="1 5" id="KW-0963">Cytoplasm</keyword>
<dbReference type="EMBL" id="SEYY01020710">
    <property type="protein sequence ID" value="KAB7497090.1"/>
    <property type="molecule type" value="Genomic_DNA"/>
</dbReference>
<keyword evidence="3 5" id="KW-0539">Nucleus</keyword>
<dbReference type="PROSITE" id="PS51476">
    <property type="entry name" value="PROTEASOME_BETA_2"/>
    <property type="match status" value="1"/>
</dbReference>
<accession>A0A5N5SWN7</accession>
<dbReference type="InterPro" id="IPR023333">
    <property type="entry name" value="Proteasome_suB-type"/>
</dbReference>
<dbReference type="SUPFAM" id="SSF56235">
    <property type="entry name" value="N-terminal nucleophile aminohydrolases (Ntn hydrolases)"/>
    <property type="match status" value="1"/>
</dbReference>
<evidence type="ECO:0000256" key="1">
    <source>
        <dbReference type="ARBA" id="ARBA00022490"/>
    </source>
</evidence>
<sequence length="159" mass="17929">MAISGEGGDTVQFAEYIAKNVQLYKIRNGYELPPSAAAHFTRGTLATHLRSREPYFVNLLMGGFDPDQNESHLFYIDYLAASVPVDFYAFGYGGMLTLGVLDKEYKQDMSREEGYKLLQRCVDEIKKRFIVNLPKFKVCVISKKGIEDLPVLEAKGYPA</sequence>
<organism evidence="6 7">
    <name type="scientific">Armadillidium nasatum</name>
    <dbReference type="NCBI Taxonomy" id="96803"/>
    <lineage>
        <taxon>Eukaryota</taxon>
        <taxon>Metazoa</taxon>
        <taxon>Ecdysozoa</taxon>
        <taxon>Arthropoda</taxon>
        <taxon>Crustacea</taxon>
        <taxon>Multicrustacea</taxon>
        <taxon>Malacostraca</taxon>
        <taxon>Eumalacostraca</taxon>
        <taxon>Peracarida</taxon>
        <taxon>Isopoda</taxon>
        <taxon>Oniscidea</taxon>
        <taxon>Crinocheta</taxon>
        <taxon>Armadillidiidae</taxon>
        <taxon>Armadillidium</taxon>
    </lineage>
</organism>
<dbReference type="PANTHER" id="PTHR11599">
    <property type="entry name" value="PROTEASOME SUBUNIT ALPHA/BETA"/>
    <property type="match status" value="1"/>
</dbReference>
<dbReference type="OrthoDB" id="268428at2759"/>
<comment type="subcellular location">
    <subcellularLocation>
        <location evidence="5">Cytoplasm</location>
    </subcellularLocation>
    <subcellularLocation>
        <location evidence="5">Nucleus</location>
    </subcellularLocation>
</comment>
<evidence type="ECO:0000256" key="4">
    <source>
        <dbReference type="ARBA" id="ARBA00026071"/>
    </source>
</evidence>
<evidence type="ECO:0000313" key="6">
    <source>
        <dbReference type="EMBL" id="KAB7497090.1"/>
    </source>
</evidence>
<comment type="subunit">
    <text evidence="4">The 26S proteasome consists of a 20S proteasome core and two 19S regulatory subunits. The 20S proteasome core is composed of 28 subunits that are arranged in four stacked rings, resulting in a barrel-shaped structure. The two end rings are each formed by seven alpha subunits, and the two central rings are each formed by seven beta subunits. The catalytic chamber with the active sites is on the inside of the barrel.</text>
</comment>
<dbReference type="InterPro" id="IPR050115">
    <property type="entry name" value="Proteasome_alpha"/>
</dbReference>
<reference evidence="6 7" key="1">
    <citation type="journal article" date="2019" name="PLoS Biol.">
        <title>Sex chromosomes control vertical transmission of feminizing Wolbachia symbionts in an isopod.</title>
        <authorList>
            <person name="Becking T."/>
            <person name="Chebbi M.A."/>
            <person name="Giraud I."/>
            <person name="Moumen B."/>
            <person name="Laverre T."/>
            <person name="Caubet Y."/>
            <person name="Peccoud J."/>
            <person name="Gilbert C."/>
            <person name="Cordaux R."/>
        </authorList>
    </citation>
    <scope>NUCLEOTIDE SEQUENCE [LARGE SCALE GENOMIC DNA]</scope>
    <source>
        <strain evidence="6">ANa2</strain>
        <tissue evidence="6">Whole body excluding digestive tract and cuticle</tissue>
    </source>
</reference>
<name>A0A5N5SWN7_9CRUS</name>
<dbReference type="GO" id="GO:0005737">
    <property type="term" value="C:cytoplasm"/>
    <property type="evidence" value="ECO:0007669"/>
    <property type="project" value="UniProtKB-SubCell"/>
</dbReference>
<dbReference type="GO" id="GO:0005839">
    <property type="term" value="C:proteasome core complex"/>
    <property type="evidence" value="ECO:0007669"/>
    <property type="project" value="InterPro"/>
</dbReference>
<proteinExistence type="inferred from homology"/>
<dbReference type="Proteomes" id="UP000326759">
    <property type="component" value="Unassembled WGS sequence"/>
</dbReference>
<keyword evidence="7" id="KW-1185">Reference proteome</keyword>
<dbReference type="Gene3D" id="3.60.20.10">
    <property type="entry name" value="Glutamine Phosphoribosylpyrophosphate, subunit 1, domain 1"/>
    <property type="match status" value="1"/>
</dbReference>
<evidence type="ECO:0000313" key="7">
    <source>
        <dbReference type="Proteomes" id="UP000326759"/>
    </source>
</evidence>
<comment type="similarity">
    <text evidence="5">Belongs to the peptidase T1B family.</text>
</comment>
<evidence type="ECO:0000256" key="3">
    <source>
        <dbReference type="ARBA" id="ARBA00023242"/>
    </source>
</evidence>
<evidence type="ECO:0000256" key="2">
    <source>
        <dbReference type="ARBA" id="ARBA00022942"/>
    </source>
</evidence>
<evidence type="ECO:0000256" key="5">
    <source>
        <dbReference type="RuleBase" id="RU004203"/>
    </source>
</evidence>
<dbReference type="InterPro" id="IPR029055">
    <property type="entry name" value="Ntn_hydrolases_N"/>
</dbReference>
<dbReference type="GO" id="GO:0005634">
    <property type="term" value="C:nucleus"/>
    <property type="evidence" value="ECO:0007669"/>
    <property type="project" value="UniProtKB-SubCell"/>
</dbReference>
<protein>
    <recommendedName>
        <fullName evidence="5">Proteasome subunit beta</fullName>
    </recommendedName>
</protein>
<keyword evidence="2 5" id="KW-0647">Proteasome</keyword>
<comment type="caution">
    <text evidence="6">The sequence shown here is derived from an EMBL/GenBank/DDBJ whole genome shotgun (WGS) entry which is preliminary data.</text>
</comment>
<dbReference type="CDD" id="cd03758">
    <property type="entry name" value="proteasome_beta_type_2"/>
    <property type="match status" value="1"/>
</dbReference>
<comment type="function">
    <text evidence="5">Component of the proteasome, a multicatalytic proteinase complex which is characterized by its ability to cleave peptides with Arg, Phe, Tyr, Leu, and Glu adjacent to the leaving group at neutral or slightly basic pH. The proteasome has an ATP-dependent proteolytic activity.</text>
</comment>